<sequence>MLSTTEAKSKCAPIEVKADFTADFHKNSEQKTLEYPMIFEEGKFVRCLLTHGIWPLDFDIHLPTCENLEFLEINSNSSLAYLLEYKPFGTALKQLKISKCPGLVLHLHLMELTSLESLEFNSCFFLSCSIQDYFPLTLKKLKIVNCPNSELVLKVLMEQKGLSIESLLIEGCSSLFSFPMDKLPATIRHLKIENCVNLTSFSESLKIEKDHSVIFGVEDDSNLQNLALFSTLNLRELEIWDCPNLKLLPEGLFNLKNLELLSLSNCFSLVCFPEEGLPSTSLKSLLIFSCYCLKSLPNYLDEFRSLHTLSLFVCPRLVSFPGGCLPPDLETIYVADCERLIQVCKWRLHGLKHLKRKIIIWGCPRTKNFVYEDEDNFDIAIH</sequence>
<proteinExistence type="predicted"/>
<protein>
    <submittedName>
        <fullName evidence="1">Uncharacterized protein</fullName>
    </submittedName>
</protein>
<evidence type="ECO:0000313" key="2">
    <source>
        <dbReference type="Proteomes" id="UP001163603"/>
    </source>
</evidence>
<comment type="caution">
    <text evidence="1">The sequence shown here is derived from an EMBL/GenBank/DDBJ whole genome shotgun (WGS) entry which is preliminary data.</text>
</comment>
<name>A0ACC0YLV8_9ROSI</name>
<accession>A0ACC0YLV8</accession>
<reference evidence="2" key="1">
    <citation type="journal article" date="2023" name="G3 (Bethesda)">
        <title>Genome assembly and association tests identify interacting loci associated with vigor, precocity, and sex in interspecific pistachio rootstocks.</title>
        <authorList>
            <person name="Palmer W."/>
            <person name="Jacygrad E."/>
            <person name="Sagayaradj S."/>
            <person name="Cavanaugh K."/>
            <person name="Han R."/>
            <person name="Bertier L."/>
            <person name="Beede B."/>
            <person name="Kafkas S."/>
            <person name="Golino D."/>
            <person name="Preece J."/>
            <person name="Michelmore R."/>
        </authorList>
    </citation>
    <scope>NUCLEOTIDE SEQUENCE [LARGE SCALE GENOMIC DNA]</scope>
</reference>
<evidence type="ECO:0000313" key="1">
    <source>
        <dbReference type="EMBL" id="KAJ0038006.1"/>
    </source>
</evidence>
<dbReference type="EMBL" id="CM047741">
    <property type="protein sequence ID" value="KAJ0038006.1"/>
    <property type="molecule type" value="Genomic_DNA"/>
</dbReference>
<dbReference type="Proteomes" id="UP001163603">
    <property type="component" value="Chromosome 6"/>
</dbReference>
<gene>
    <name evidence="1" type="ORF">Pint_23890</name>
</gene>
<organism evidence="1 2">
    <name type="scientific">Pistacia integerrima</name>
    <dbReference type="NCBI Taxonomy" id="434235"/>
    <lineage>
        <taxon>Eukaryota</taxon>
        <taxon>Viridiplantae</taxon>
        <taxon>Streptophyta</taxon>
        <taxon>Embryophyta</taxon>
        <taxon>Tracheophyta</taxon>
        <taxon>Spermatophyta</taxon>
        <taxon>Magnoliopsida</taxon>
        <taxon>eudicotyledons</taxon>
        <taxon>Gunneridae</taxon>
        <taxon>Pentapetalae</taxon>
        <taxon>rosids</taxon>
        <taxon>malvids</taxon>
        <taxon>Sapindales</taxon>
        <taxon>Anacardiaceae</taxon>
        <taxon>Pistacia</taxon>
    </lineage>
</organism>
<keyword evidence="2" id="KW-1185">Reference proteome</keyword>